<comment type="caution">
    <text evidence="2">The sequence shown here is derived from an EMBL/GenBank/DDBJ whole genome shotgun (WGS) entry which is preliminary data.</text>
</comment>
<gene>
    <name evidence="2" type="ORF">IQ251_10985</name>
</gene>
<organism evidence="2 3">
    <name type="scientific">Saccharopolyspora montiporae</name>
    <dbReference type="NCBI Taxonomy" id="2781240"/>
    <lineage>
        <taxon>Bacteria</taxon>
        <taxon>Bacillati</taxon>
        <taxon>Actinomycetota</taxon>
        <taxon>Actinomycetes</taxon>
        <taxon>Pseudonocardiales</taxon>
        <taxon>Pseudonocardiaceae</taxon>
        <taxon>Saccharopolyspora</taxon>
    </lineage>
</organism>
<reference evidence="2" key="1">
    <citation type="submission" date="2020-10" db="EMBL/GenBank/DDBJ databases">
        <title>Diversity and distribution of actinomycetes associated with coral in the coast of Hainan.</title>
        <authorList>
            <person name="Li F."/>
        </authorList>
    </citation>
    <scope>NUCLEOTIDE SEQUENCE</scope>
    <source>
        <strain evidence="2">HNM0983</strain>
    </source>
</reference>
<keyword evidence="3" id="KW-1185">Reference proteome</keyword>
<protein>
    <submittedName>
        <fullName evidence="2">Uncharacterized protein</fullName>
    </submittedName>
</protein>
<proteinExistence type="predicted"/>
<evidence type="ECO:0000256" key="1">
    <source>
        <dbReference type="SAM" id="MobiDB-lite"/>
    </source>
</evidence>
<feature type="compositionally biased region" description="Low complexity" evidence="1">
    <location>
        <begin position="86"/>
        <end position="101"/>
    </location>
</feature>
<accession>A0A929G039</accession>
<dbReference type="RefSeq" id="WP_193928416.1">
    <property type="nucleotide sequence ID" value="NZ_JADEYC010000018.1"/>
</dbReference>
<dbReference type="Proteomes" id="UP000598360">
    <property type="component" value="Unassembled WGS sequence"/>
</dbReference>
<evidence type="ECO:0000313" key="3">
    <source>
        <dbReference type="Proteomes" id="UP000598360"/>
    </source>
</evidence>
<sequence>MEVLVNAAGGAPVPEELRHVADLVQEWGAPRGWRVARDVPKQVLKQFPGQPFHEFRRKQVPVLAAGAVDGAPAVVLQVDFTIKYQSSGGSTSSSAGGMRSTGKTKKKTHPRTAIVVELPAPVPEVVLMQARDVLDDVLHLFKLNRTFQMFRGPSKGTGSERLDALYRVEGESEEHIRSVINPDRVQWLYNKNAGPYPGVRLEQTCFRLTGRTLVLWVNRPVFDPAVLDGLVATVQEVRRWIPNNVFQSTDTGSGFRVSSLQLPVS</sequence>
<feature type="region of interest" description="Disordered" evidence="1">
    <location>
        <begin position="86"/>
        <end position="110"/>
    </location>
</feature>
<dbReference type="AlphaFoldDB" id="A0A929G039"/>
<dbReference type="EMBL" id="JADEYC010000018">
    <property type="protein sequence ID" value="MBE9374964.1"/>
    <property type="molecule type" value="Genomic_DNA"/>
</dbReference>
<evidence type="ECO:0000313" key="2">
    <source>
        <dbReference type="EMBL" id="MBE9374964.1"/>
    </source>
</evidence>
<name>A0A929G039_9PSEU</name>